<dbReference type="AlphaFoldDB" id="A0A445DL93"/>
<protein>
    <submittedName>
        <fullName evidence="1">Uncharacterized protein</fullName>
    </submittedName>
</protein>
<comment type="caution">
    <text evidence="1">The sequence shown here is derived from an EMBL/GenBank/DDBJ whole genome shotgun (WGS) entry which is preliminary data.</text>
</comment>
<keyword evidence="2" id="KW-1185">Reference proteome</keyword>
<sequence>MTKLWVRVTHLSSDFVKYRQLVLHLVESSKISFSSEQCCTAKSRKRKIEHESFIKKKICCYPAQGSTRMQEEWGIIDAVP</sequence>
<dbReference type="EMBL" id="SDMP01000003">
    <property type="protein sequence ID" value="RYR63940.1"/>
    <property type="molecule type" value="Genomic_DNA"/>
</dbReference>
<accession>A0A445DL93</accession>
<evidence type="ECO:0000313" key="1">
    <source>
        <dbReference type="EMBL" id="RYR63940.1"/>
    </source>
</evidence>
<organism evidence="1 2">
    <name type="scientific">Arachis hypogaea</name>
    <name type="common">Peanut</name>
    <dbReference type="NCBI Taxonomy" id="3818"/>
    <lineage>
        <taxon>Eukaryota</taxon>
        <taxon>Viridiplantae</taxon>
        <taxon>Streptophyta</taxon>
        <taxon>Embryophyta</taxon>
        <taxon>Tracheophyta</taxon>
        <taxon>Spermatophyta</taxon>
        <taxon>Magnoliopsida</taxon>
        <taxon>eudicotyledons</taxon>
        <taxon>Gunneridae</taxon>
        <taxon>Pentapetalae</taxon>
        <taxon>rosids</taxon>
        <taxon>fabids</taxon>
        <taxon>Fabales</taxon>
        <taxon>Fabaceae</taxon>
        <taxon>Papilionoideae</taxon>
        <taxon>50 kb inversion clade</taxon>
        <taxon>dalbergioids sensu lato</taxon>
        <taxon>Dalbergieae</taxon>
        <taxon>Pterocarpus clade</taxon>
        <taxon>Arachis</taxon>
    </lineage>
</organism>
<evidence type="ECO:0000313" key="2">
    <source>
        <dbReference type="Proteomes" id="UP000289738"/>
    </source>
</evidence>
<proteinExistence type="predicted"/>
<dbReference type="Proteomes" id="UP000289738">
    <property type="component" value="Chromosome A03"/>
</dbReference>
<gene>
    <name evidence="1" type="ORF">Ahy_A03g010110</name>
</gene>
<name>A0A445DL93_ARAHY</name>
<reference evidence="1 2" key="1">
    <citation type="submission" date="2019-01" db="EMBL/GenBank/DDBJ databases">
        <title>Sequencing of cultivated peanut Arachis hypogaea provides insights into genome evolution and oil improvement.</title>
        <authorList>
            <person name="Chen X."/>
        </authorList>
    </citation>
    <scope>NUCLEOTIDE SEQUENCE [LARGE SCALE GENOMIC DNA]</scope>
    <source>
        <strain evidence="2">cv. Fuhuasheng</strain>
        <tissue evidence="1">Leaves</tissue>
    </source>
</reference>